<dbReference type="AlphaFoldDB" id="A0A834C571"/>
<name>A0A834C571_ORYME</name>
<organism evidence="2 3">
    <name type="scientific">Oryzias melastigma</name>
    <name type="common">Marine medaka</name>
    <dbReference type="NCBI Taxonomy" id="30732"/>
    <lineage>
        <taxon>Eukaryota</taxon>
        <taxon>Metazoa</taxon>
        <taxon>Chordata</taxon>
        <taxon>Craniata</taxon>
        <taxon>Vertebrata</taxon>
        <taxon>Euteleostomi</taxon>
        <taxon>Actinopterygii</taxon>
        <taxon>Neopterygii</taxon>
        <taxon>Teleostei</taxon>
        <taxon>Neoteleostei</taxon>
        <taxon>Acanthomorphata</taxon>
        <taxon>Ovalentaria</taxon>
        <taxon>Atherinomorphae</taxon>
        <taxon>Beloniformes</taxon>
        <taxon>Adrianichthyidae</taxon>
        <taxon>Oryziinae</taxon>
        <taxon>Oryzias</taxon>
    </lineage>
</organism>
<comment type="caution">
    <text evidence="2">The sequence shown here is derived from an EMBL/GenBank/DDBJ whole genome shotgun (WGS) entry which is preliminary data.</text>
</comment>
<evidence type="ECO:0000313" key="3">
    <source>
        <dbReference type="Proteomes" id="UP000646548"/>
    </source>
</evidence>
<evidence type="ECO:0000313" key="2">
    <source>
        <dbReference type="EMBL" id="KAF6723072.1"/>
    </source>
</evidence>
<reference evidence="2" key="1">
    <citation type="journal article" name="BMC Genomics">
        <title>Long-read sequencing and de novo genome assembly of marine medaka (Oryzias melastigma).</title>
        <authorList>
            <person name="Liang P."/>
            <person name="Saqib H.S.A."/>
            <person name="Ni X."/>
            <person name="Shen Y."/>
        </authorList>
    </citation>
    <scope>NUCLEOTIDE SEQUENCE</scope>
    <source>
        <strain evidence="2">Bigg-433</strain>
    </source>
</reference>
<evidence type="ECO:0000256" key="1">
    <source>
        <dbReference type="SAM" id="MobiDB-lite"/>
    </source>
</evidence>
<feature type="region of interest" description="Disordered" evidence="1">
    <location>
        <begin position="151"/>
        <end position="188"/>
    </location>
</feature>
<dbReference type="Proteomes" id="UP000646548">
    <property type="component" value="Unassembled WGS sequence"/>
</dbReference>
<dbReference type="EMBL" id="WKFB01000441">
    <property type="protein sequence ID" value="KAF6723072.1"/>
    <property type="molecule type" value="Genomic_DNA"/>
</dbReference>
<proteinExistence type="predicted"/>
<sequence>MEQGMEKRFDPHAPVSECLWDIHVLKALSGDLQVRDGSLFQLEESVWVFCSEERRGEDKALHLRKHVSQSERRELERTIAAQTAGGFGVGSAGRLPALGLDVPVSRGGRWYDPAGRIKAPSSGCGPPHHHPPVLTVLGCSYRCCTTAEDSERSGREEGQTGLIPTTTSSRGAARCRAESVPPGEGSPKWNALVLPPSERHLLTRCGGTAGVVNQAATVQGPATSQHQGLIAAAHAADLTGSDDIPRMQLWLPDAPALM</sequence>
<protein>
    <submittedName>
        <fullName evidence="2">Uncharacterized protein</fullName>
    </submittedName>
</protein>
<accession>A0A834C571</accession>
<gene>
    <name evidence="2" type="ORF">FQA47_008223</name>
</gene>